<dbReference type="Gene3D" id="1.20.1070.10">
    <property type="entry name" value="Rhodopsin 7-helix transmembrane proteins"/>
    <property type="match status" value="1"/>
</dbReference>
<reference evidence="7" key="2">
    <citation type="submission" date="2025-08" db="UniProtKB">
        <authorList>
            <consortium name="Ensembl"/>
        </authorList>
    </citation>
    <scope>IDENTIFICATION</scope>
</reference>
<dbReference type="STRING" id="51511.ENSCSAVP00000005162"/>
<dbReference type="GO" id="GO:0030552">
    <property type="term" value="F:cAMP binding"/>
    <property type="evidence" value="ECO:0007669"/>
    <property type="project" value="InterPro"/>
</dbReference>
<keyword evidence="3 5" id="KW-1133">Transmembrane helix</keyword>
<accession>H2YIL3</accession>
<evidence type="ECO:0000259" key="6">
    <source>
        <dbReference type="PROSITE" id="PS50261"/>
    </source>
</evidence>
<dbReference type="GO" id="GO:0004930">
    <property type="term" value="F:G protein-coupled receptor activity"/>
    <property type="evidence" value="ECO:0007669"/>
    <property type="project" value="InterPro"/>
</dbReference>
<evidence type="ECO:0000256" key="4">
    <source>
        <dbReference type="ARBA" id="ARBA00023136"/>
    </source>
</evidence>
<feature type="transmembrane region" description="Helical" evidence="5">
    <location>
        <begin position="47"/>
        <end position="70"/>
    </location>
</feature>
<organism evidence="7 8">
    <name type="scientific">Ciona savignyi</name>
    <name type="common">Pacific transparent sea squirt</name>
    <dbReference type="NCBI Taxonomy" id="51511"/>
    <lineage>
        <taxon>Eukaryota</taxon>
        <taxon>Metazoa</taxon>
        <taxon>Chordata</taxon>
        <taxon>Tunicata</taxon>
        <taxon>Ascidiacea</taxon>
        <taxon>Phlebobranchia</taxon>
        <taxon>Cionidae</taxon>
        <taxon>Ciona</taxon>
    </lineage>
</organism>
<proteinExistence type="predicted"/>
<dbReference type="GeneTree" id="ENSGT00940000167190"/>
<evidence type="ECO:0000256" key="3">
    <source>
        <dbReference type="ARBA" id="ARBA00022989"/>
    </source>
</evidence>
<dbReference type="PROSITE" id="PS50261">
    <property type="entry name" value="G_PROTEIN_RECEP_F2_4"/>
    <property type="match status" value="1"/>
</dbReference>
<comment type="subcellular location">
    <subcellularLocation>
        <location evidence="1">Membrane</location>
        <topology evidence="1">Multi-pass membrane protein</topology>
    </subcellularLocation>
</comment>
<evidence type="ECO:0000313" key="7">
    <source>
        <dbReference type="Ensembl" id="ENSCSAVP00000005162.1"/>
    </source>
</evidence>
<dbReference type="GO" id="GO:0016020">
    <property type="term" value="C:membrane"/>
    <property type="evidence" value="ECO:0007669"/>
    <property type="project" value="UniProtKB-SubCell"/>
</dbReference>
<protein>
    <recommendedName>
        <fullName evidence="6">G-protein coupled receptors family 2 profile 2 domain-containing protein</fullName>
    </recommendedName>
</protein>
<feature type="transmembrane region" description="Helical" evidence="5">
    <location>
        <begin position="132"/>
        <end position="150"/>
    </location>
</feature>
<name>H2YIL3_CIOSA</name>
<dbReference type="AlphaFoldDB" id="H2YIL3"/>
<feature type="domain" description="G-protein coupled receptors family 2 profile 2" evidence="6">
    <location>
        <begin position="1"/>
        <end position="151"/>
    </location>
</feature>
<evidence type="ECO:0000256" key="1">
    <source>
        <dbReference type="ARBA" id="ARBA00004141"/>
    </source>
</evidence>
<dbReference type="InterPro" id="IPR000848">
    <property type="entry name" value="GPCR_cAMP"/>
</dbReference>
<dbReference type="PRINTS" id="PR00247">
    <property type="entry name" value="GPCRCAMP"/>
</dbReference>
<feature type="transmembrane region" description="Helical" evidence="5">
    <location>
        <begin position="82"/>
        <end position="103"/>
    </location>
</feature>
<dbReference type="PANTHER" id="PTHR45692">
    <property type="entry name" value="G_PROTEIN_RECEP_F2_4 DOMAIN-CONTAINING PROTEIN"/>
    <property type="match status" value="1"/>
</dbReference>
<evidence type="ECO:0000313" key="8">
    <source>
        <dbReference type="Proteomes" id="UP000007875"/>
    </source>
</evidence>
<evidence type="ECO:0000256" key="5">
    <source>
        <dbReference type="SAM" id="Phobius"/>
    </source>
</evidence>
<dbReference type="GO" id="GO:0007166">
    <property type="term" value="P:cell surface receptor signaling pathway"/>
    <property type="evidence" value="ECO:0007669"/>
    <property type="project" value="InterPro"/>
</dbReference>
<dbReference type="HOGENOM" id="CLU_1735551_0_0_1"/>
<dbReference type="OMA" id="MYITISQ"/>
<keyword evidence="4 5" id="KW-0472">Membrane</keyword>
<reference evidence="8" key="1">
    <citation type="submission" date="2003-08" db="EMBL/GenBank/DDBJ databases">
        <authorList>
            <person name="Birren B."/>
            <person name="Nusbaum C."/>
            <person name="Abebe A."/>
            <person name="Abouelleil A."/>
            <person name="Adekoya E."/>
            <person name="Ait-zahra M."/>
            <person name="Allen N."/>
            <person name="Allen T."/>
            <person name="An P."/>
            <person name="Anderson M."/>
            <person name="Anderson S."/>
            <person name="Arachchi H."/>
            <person name="Armbruster J."/>
            <person name="Bachantsang P."/>
            <person name="Baldwin J."/>
            <person name="Barry A."/>
            <person name="Bayul T."/>
            <person name="Blitshsteyn B."/>
            <person name="Bloom T."/>
            <person name="Blye J."/>
            <person name="Boguslavskiy L."/>
            <person name="Borowsky M."/>
            <person name="Boukhgalter B."/>
            <person name="Brunache A."/>
            <person name="Butler J."/>
            <person name="Calixte N."/>
            <person name="Calvo S."/>
            <person name="Camarata J."/>
            <person name="Campo K."/>
            <person name="Chang J."/>
            <person name="Cheshatsang Y."/>
            <person name="Citroen M."/>
            <person name="Collymore A."/>
            <person name="Considine T."/>
            <person name="Cook A."/>
            <person name="Cooke P."/>
            <person name="Corum B."/>
            <person name="Cuomo C."/>
            <person name="David R."/>
            <person name="Dawoe T."/>
            <person name="Degray S."/>
            <person name="Dodge S."/>
            <person name="Dooley K."/>
            <person name="Dorje P."/>
            <person name="Dorjee K."/>
            <person name="Dorris L."/>
            <person name="Duffey N."/>
            <person name="Dupes A."/>
            <person name="Elkins T."/>
            <person name="Engels R."/>
            <person name="Erickson J."/>
            <person name="Farina A."/>
            <person name="Faro S."/>
            <person name="Ferreira P."/>
            <person name="Fischer H."/>
            <person name="Fitzgerald M."/>
            <person name="Foley K."/>
            <person name="Gage D."/>
            <person name="Galagan J."/>
            <person name="Gearin G."/>
            <person name="Gnerre S."/>
            <person name="Gnirke A."/>
            <person name="Goyette A."/>
            <person name="Graham J."/>
            <person name="Grandbois E."/>
            <person name="Gyaltsen K."/>
            <person name="Hafez N."/>
            <person name="Hagopian D."/>
            <person name="Hagos B."/>
            <person name="Hall J."/>
            <person name="Hatcher B."/>
            <person name="Heller A."/>
            <person name="Higgins H."/>
            <person name="Honan T."/>
            <person name="Horn A."/>
            <person name="Houde N."/>
            <person name="Hughes L."/>
            <person name="Hulme W."/>
            <person name="Husby E."/>
            <person name="Iliev I."/>
            <person name="Jaffe D."/>
            <person name="Jones C."/>
            <person name="Kamal M."/>
            <person name="Kamat A."/>
            <person name="Kamvysselis M."/>
            <person name="Karlsson E."/>
            <person name="Kells C."/>
            <person name="Kieu A."/>
            <person name="Kisner P."/>
            <person name="Kodira C."/>
            <person name="Kulbokas E."/>
            <person name="Labutti K."/>
            <person name="Lama D."/>
            <person name="Landers T."/>
            <person name="Leger J."/>
            <person name="Levine S."/>
            <person name="Lewis D."/>
            <person name="Lewis T."/>
            <person name="Lindblad-toh K."/>
            <person name="Liu X."/>
            <person name="Lokyitsang T."/>
            <person name="Lokyitsang Y."/>
            <person name="Lucien O."/>
            <person name="Lui A."/>
            <person name="Ma L.J."/>
            <person name="Mabbitt R."/>
            <person name="Macdonald J."/>
            <person name="Maclean C."/>
            <person name="Major J."/>
            <person name="Manning J."/>
            <person name="Marabella R."/>
            <person name="Maru K."/>
            <person name="Matthews C."/>
            <person name="Mauceli E."/>
            <person name="Mccarthy M."/>
            <person name="Mcdonough S."/>
            <person name="Mcghee T."/>
            <person name="Meldrim J."/>
            <person name="Meneus L."/>
            <person name="Mesirov J."/>
            <person name="Mihalev A."/>
            <person name="Mihova T."/>
            <person name="Mikkelsen T."/>
            <person name="Mlenga V."/>
            <person name="Moru K."/>
            <person name="Mozes J."/>
            <person name="Mulrain L."/>
            <person name="Munson G."/>
            <person name="Naylor J."/>
            <person name="Newes C."/>
            <person name="Nguyen C."/>
            <person name="Nguyen N."/>
            <person name="Nguyen T."/>
            <person name="Nicol R."/>
            <person name="Nielsen C."/>
            <person name="Nizzari M."/>
            <person name="Norbu C."/>
            <person name="Norbu N."/>
            <person name="O'donnell P."/>
            <person name="Okoawo O."/>
            <person name="O'leary S."/>
            <person name="Omotosho B."/>
            <person name="O'neill K."/>
            <person name="Osman S."/>
            <person name="Parker S."/>
            <person name="Perrin D."/>
            <person name="Phunkhang P."/>
            <person name="Piqani B."/>
            <person name="Purcell S."/>
            <person name="Rachupka T."/>
            <person name="Ramasamy U."/>
            <person name="Rameau R."/>
            <person name="Ray V."/>
            <person name="Raymond C."/>
            <person name="Retta R."/>
            <person name="Richardson S."/>
            <person name="Rise C."/>
            <person name="Rodriguez J."/>
            <person name="Rogers J."/>
            <person name="Rogov P."/>
            <person name="Rutman M."/>
            <person name="Schupbach R."/>
            <person name="Seaman C."/>
            <person name="Settipalli S."/>
            <person name="Sharpe T."/>
            <person name="Sheridan J."/>
            <person name="Sherpa N."/>
            <person name="Shi J."/>
            <person name="Smirnov S."/>
            <person name="Smith C."/>
            <person name="Sougnez C."/>
            <person name="Spencer B."/>
            <person name="Stalker J."/>
            <person name="Stange-thomann N."/>
            <person name="Stavropoulos S."/>
            <person name="Stetson K."/>
            <person name="Stone C."/>
            <person name="Stone S."/>
            <person name="Stubbs M."/>
            <person name="Talamas J."/>
            <person name="Tchuinga P."/>
            <person name="Tenzing P."/>
            <person name="Tesfaye S."/>
            <person name="Theodore J."/>
            <person name="Thoulutsang Y."/>
            <person name="Topham K."/>
            <person name="Towey S."/>
            <person name="Tsamla T."/>
            <person name="Tsomo N."/>
            <person name="Vallee D."/>
            <person name="Vassiliev H."/>
            <person name="Venkataraman V."/>
            <person name="Vinson J."/>
            <person name="Vo A."/>
            <person name="Wade C."/>
            <person name="Wang S."/>
            <person name="Wangchuk T."/>
            <person name="Wangdi T."/>
            <person name="Whittaker C."/>
            <person name="Wilkinson J."/>
            <person name="Wu Y."/>
            <person name="Wyman D."/>
            <person name="Yadav S."/>
            <person name="Yang S."/>
            <person name="Yang X."/>
            <person name="Yeager S."/>
            <person name="Yee E."/>
            <person name="Young G."/>
            <person name="Zainoun J."/>
            <person name="Zembeck L."/>
            <person name="Zimmer A."/>
            <person name="Zody M."/>
            <person name="Lander E."/>
        </authorList>
    </citation>
    <scope>NUCLEOTIDE SEQUENCE [LARGE SCALE GENOMIC DNA]</scope>
</reference>
<dbReference type="PANTHER" id="PTHR45692:SF1">
    <property type="entry name" value="G-PROTEIN COUPLED RECEPTORS FAMILY 2 PROFILE 2 DOMAIN-CONTAINING PROTEIN"/>
    <property type="match status" value="1"/>
</dbReference>
<keyword evidence="8" id="KW-1185">Reference proteome</keyword>
<evidence type="ECO:0000256" key="2">
    <source>
        <dbReference type="ARBA" id="ARBA00022692"/>
    </source>
</evidence>
<dbReference type="InterPro" id="IPR000832">
    <property type="entry name" value="GPCR_2_secretin-like"/>
</dbReference>
<dbReference type="Ensembl" id="ENSCSAVT00000005233.1">
    <property type="protein sequence ID" value="ENSCSAVP00000005162.1"/>
    <property type="gene ID" value="ENSCSAVG00000003082.1"/>
</dbReference>
<dbReference type="Pfam" id="PF00002">
    <property type="entry name" value="7tm_2"/>
    <property type="match status" value="1"/>
</dbReference>
<dbReference type="eggNOG" id="KOG4193">
    <property type="taxonomic scope" value="Eukaryota"/>
</dbReference>
<feature type="transmembrane region" description="Helical" evidence="5">
    <location>
        <begin position="15"/>
        <end position="35"/>
    </location>
</feature>
<dbReference type="Proteomes" id="UP000007875">
    <property type="component" value="Unassembled WGS sequence"/>
</dbReference>
<dbReference type="InterPro" id="IPR017981">
    <property type="entry name" value="GPCR_2-like_7TM"/>
</dbReference>
<sequence>MYITISQLRKRKPTIFILNICVCLIVVYITFLTGIQNTSDKTLCDATAIILQYSLLAFWCWNGANSYNLYMMVVKVFSSDDLVLCRLYTLCYGIPLLIVGINVGSTLVSTDLALPAGVSNYRLESRCWLKDYSLTFGFLVPMAIVLLFNII</sequence>
<keyword evidence="2 5" id="KW-0812">Transmembrane</keyword>
<dbReference type="InParanoid" id="H2YIL3"/>
<reference evidence="7" key="3">
    <citation type="submission" date="2025-09" db="UniProtKB">
        <authorList>
            <consortium name="Ensembl"/>
        </authorList>
    </citation>
    <scope>IDENTIFICATION</scope>
</reference>